<evidence type="ECO:0000256" key="1">
    <source>
        <dbReference type="SAM" id="MobiDB-lite"/>
    </source>
</evidence>
<organism evidence="2 3">
    <name type="scientific">Pleurodeles waltl</name>
    <name type="common">Iberian ribbed newt</name>
    <dbReference type="NCBI Taxonomy" id="8319"/>
    <lineage>
        <taxon>Eukaryota</taxon>
        <taxon>Metazoa</taxon>
        <taxon>Chordata</taxon>
        <taxon>Craniata</taxon>
        <taxon>Vertebrata</taxon>
        <taxon>Euteleostomi</taxon>
        <taxon>Amphibia</taxon>
        <taxon>Batrachia</taxon>
        <taxon>Caudata</taxon>
        <taxon>Salamandroidea</taxon>
        <taxon>Salamandridae</taxon>
        <taxon>Pleurodelinae</taxon>
        <taxon>Pleurodeles</taxon>
    </lineage>
</organism>
<evidence type="ECO:0000313" key="2">
    <source>
        <dbReference type="EMBL" id="KAJ1163083.1"/>
    </source>
</evidence>
<dbReference type="Proteomes" id="UP001066276">
    <property type="component" value="Chromosome 4_2"/>
</dbReference>
<accession>A0AAV7SGA9</accession>
<evidence type="ECO:0000313" key="3">
    <source>
        <dbReference type="Proteomes" id="UP001066276"/>
    </source>
</evidence>
<protein>
    <submittedName>
        <fullName evidence="2">Uncharacterized protein</fullName>
    </submittedName>
</protein>
<gene>
    <name evidence="2" type="ORF">NDU88_003546</name>
</gene>
<reference evidence="2" key="1">
    <citation type="journal article" date="2022" name="bioRxiv">
        <title>Sequencing and chromosome-scale assembly of the giantPleurodeles waltlgenome.</title>
        <authorList>
            <person name="Brown T."/>
            <person name="Elewa A."/>
            <person name="Iarovenko S."/>
            <person name="Subramanian E."/>
            <person name="Araus A.J."/>
            <person name="Petzold A."/>
            <person name="Susuki M."/>
            <person name="Suzuki K.-i.T."/>
            <person name="Hayashi T."/>
            <person name="Toyoda A."/>
            <person name="Oliveira C."/>
            <person name="Osipova E."/>
            <person name="Leigh N.D."/>
            <person name="Simon A."/>
            <person name="Yun M.H."/>
        </authorList>
    </citation>
    <scope>NUCLEOTIDE SEQUENCE</scope>
    <source>
        <strain evidence="2">20211129_DDA</strain>
        <tissue evidence="2">Liver</tissue>
    </source>
</reference>
<feature type="compositionally biased region" description="Basic and acidic residues" evidence="1">
    <location>
        <begin position="25"/>
        <end position="48"/>
    </location>
</feature>
<feature type="region of interest" description="Disordered" evidence="1">
    <location>
        <begin position="19"/>
        <end position="91"/>
    </location>
</feature>
<sequence>MTTTSVSTARAFESVRLALGAGVPDSRRADEREGQLLEEDIQRAKSEPSGEEEETLEGKGKTDLDRGRNHTMPAEDPRSHVIHWKESSERH</sequence>
<dbReference type="AlphaFoldDB" id="A0AAV7SGA9"/>
<keyword evidence="3" id="KW-1185">Reference proteome</keyword>
<proteinExistence type="predicted"/>
<feature type="compositionally biased region" description="Basic and acidic residues" evidence="1">
    <location>
        <begin position="56"/>
        <end position="91"/>
    </location>
</feature>
<dbReference type="EMBL" id="JANPWB010000008">
    <property type="protein sequence ID" value="KAJ1163083.1"/>
    <property type="molecule type" value="Genomic_DNA"/>
</dbReference>
<comment type="caution">
    <text evidence="2">The sequence shown here is derived from an EMBL/GenBank/DDBJ whole genome shotgun (WGS) entry which is preliminary data.</text>
</comment>
<name>A0AAV7SGA9_PLEWA</name>